<dbReference type="CDD" id="cd06583">
    <property type="entry name" value="PGRP"/>
    <property type="match status" value="1"/>
</dbReference>
<reference evidence="6 7" key="1">
    <citation type="submission" date="2017-05" db="EMBL/GenBank/DDBJ databases">
        <title>Complete genome sequence of Corynebacterium striatum KC-Na-1 isolated from Neophocaena asiaeorientalis in Korea.</title>
        <authorList>
            <person name="Kim J.H."/>
            <person name="Lee K."/>
        </authorList>
    </citation>
    <scope>NUCLEOTIDE SEQUENCE [LARGE SCALE GENOMIC DNA]</scope>
    <source>
        <strain evidence="6 7">KC-Na-01</strain>
    </source>
</reference>
<dbReference type="Pfam" id="PF08310">
    <property type="entry name" value="LGFP"/>
    <property type="match status" value="1"/>
</dbReference>
<dbReference type="Gene3D" id="3.40.80.10">
    <property type="entry name" value="Peptidoglycan recognition protein-like"/>
    <property type="match status" value="1"/>
</dbReference>
<accession>A0A2Z2IW88</accession>
<dbReference type="InterPro" id="IPR006619">
    <property type="entry name" value="PGRP_domain_met/bac"/>
</dbReference>
<dbReference type="KEGG" id="cstr:CBE89_02060"/>
<feature type="compositionally biased region" description="Low complexity" evidence="2">
    <location>
        <begin position="245"/>
        <end position="263"/>
    </location>
</feature>
<dbReference type="GO" id="GO:0008745">
    <property type="term" value="F:N-acetylmuramoyl-L-alanine amidase activity"/>
    <property type="evidence" value="ECO:0007669"/>
    <property type="project" value="InterPro"/>
</dbReference>
<evidence type="ECO:0000259" key="5">
    <source>
        <dbReference type="SMART" id="SM00701"/>
    </source>
</evidence>
<dbReference type="GO" id="GO:0009253">
    <property type="term" value="P:peptidoglycan catabolic process"/>
    <property type="evidence" value="ECO:0007669"/>
    <property type="project" value="InterPro"/>
</dbReference>
<proteinExistence type="inferred from homology"/>
<feature type="region of interest" description="Disordered" evidence="2">
    <location>
        <begin position="171"/>
        <end position="227"/>
    </location>
</feature>
<dbReference type="AlphaFoldDB" id="A0A2Z2IW88"/>
<feature type="compositionally biased region" description="Gly residues" evidence="2">
    <location>
        <begin position="518"/>
        <end position="528"/>
    </location>
</feature>
<dbReference type="Pfam" id="PF01510">
    <property type="entry name" value="Amidase_2"/>
    <property type="match status" value="1"/>
</dbReference>
<dbReference type="PANTHER" id="PTHR11022:SF41">
    <property type="entry name" value="PEPTIDOGLYCAN-RECOGNITION PROTEIN LC-RELATED"/>
    <property type="match status" value="1"/>
</dbReference>
<organism evidence="6 7">
    <name type="scientific">Corynebacterium striatum</name>
    <dbReference type="NCBI Taxonomy" id="43770"/>
    <lineage>
        <taxon>Bacteria</taxon>
        <taxon>Bacillati</taxon>
        <taxon>Actinomycetota</taxon>
        <taxon>Actinomycetes</taxon>
        <taxon>Mycobacteriales</taxon>
        <taxon>Corynebacteriaceae</taxon>
        <taxon>Corynebacterium</taxon>
    </lineage>
</organism>
<evidence type="ECO:0000256" key="2">
    <source>
        <dbReference type="SAM" id="MobiDB-lite"/>
    </source>
</evidence>
<comment type="similarity">
    <text evidence="1">Belongs to the N-acetylmuramoyl-L-alanine amidase 2 family.</text>
</comment>
<evidence type="ECO:0000259" key="4">
    <source>
        <dbReference type="SMART" id="SM00644"/>
    </source>
</evidence>
<feature type="domain" description="Peptidoglycan recognition protein family" evidence="5">
    <location>
        <begin position="295"/>
        <end position="443"/>
    </location>
</feature>
<dbReference type="GO" id="GO:0008270">
    <property type="term" value="F:zinc ion binding"/>
    <property type="evidence" value="ECO:0007669"/>
    <property type="project" value="InterPro"/>
</dbReference>
<feature type="region of interest" description="Disordered" evidence="2">
    <location>
        <begin position="496"/>
        <end position="541"/>
    </location>
</feature>
<evidence type="ECO:0000313" key="7">
    <source>
        <dbReference type="Proteomes" id="UP000250197"/>
    </source>
</evidence>
<feature type="region of interest" description="Disordered" evidence="2">
    <location>
        <begin position="243"/>
        <end position="264"/>
    </location>
</feature>
<evidence type="ECO:0000256" key="1">
    <source>
        <dbReference type="ARBA" id="ARBA00007553"/>
    </source>
</evidence>
<dbReference type="SUPFAM" id="SSF55846">
    <property type="entry name" value="N-acetylmuramoyl-L-alanine amidase-like"/>
    <property type="match status" value="1"/>
</dbReference>
<evidence type="ECO:0000256" key="3">
    <source>
        <dbReference type="SAM" id="SignalP"/>
    </source>
</evidence>
<dbReference type="InterPro" id="IPR013207">
    <property type="entry name" value="LGFP"/>
</dbReference>
<feature type="compositionally biased region" description="Polar residues" evidence="2">
    <location>
        <begin position="496"/>
        <end position="514"/>
    </location>
</feature>
<sequence>MQLRLRRRIVPTKSKWSTPVIAAVTSISMVAAAAFGGNQVLRTQENGSGPIDVASASTSFGDGETVVVEDAAISAQGEGDGPRAVKQFHRDEPFSMFAVTWKGPRDVAAFVRAKQADGSWTQWYDMDSLSYNNDDPNATNGTELIYTGTTNDVQVSISNVDLVSGSNLDESFKETEVEPGATESLPTESATPAEAAPSEAAPSEASVLDQAAEQAAEQAANPRPAPLPYNVGAIAPVADVEELGAESPEQPAEQQAEQPADAANTSVEGMEAVFIDGNAQAGEAIEQTAVTDGMPKVVSRAGWGADESKRCMGPTYDNGVKAMTLHHTAGNNNYTKADAAAQMRGIYQYHAVNLGWCDIGYNVLVDKFGTIYEGRYGGLDKAVQGAHVGGFNSNTWGISMIGNYDQVAPTQEMLNSVAEIAGWKAAISNIDPRGYADLRSGGFNGSKFAAGQIAHVPVFHGHRDLHYHTCPGNYTIQRWDEIRNATYKKYQAVKSGSSGTGSWITPGTGNNSTDTGAAGTGNVGGNTGGNTPPPAANAQSSLGGTQVPVAVIQAVAGIAAALVGILLRRSGTSIDGDQKVVGGLTAAEVPTVVNKVVQISGNPGLQQSWTAILNAFGPVLGLAVGGPDFNAGVVSQLFENGVVLSSKDTGTHALVGKIAKTWSENDNSTKLGLPTTDEFSTGNGREIRVNFQGGYIQYDPATEKINVFTN</sequence>
<feature type="chain" id="PRO_5016343383" evidence="3">
    <location>
        <begin position="23"/>
        <end position="710"/>
    </location>
</feature>
<feature type="compositionally biased region" description="Low complexity" evidence="2">
    <location>
        <begin position="186"/>
        <end position="220"/>
    </location>
</feature>
<dbReference type="RefSeq" id="WP_086890593.1">
    <property type="nucleotide sequence ID" value="NZ_CP021252.1"/>
</dbReference>
<protein>
    <submittedName>
        <fullName evidence="6">N-acetylmuramoyl-L-alanine amidase</fullName>
    </submittedName>
</protein>
<dbReference type="Proteomes" id="UP000250197">
    <property type="component" value="Chromosome"/>
</dbReference>
<feature type="domain" description="N-acetylmuramoyl-L-alanine amidase" evidence="4">
    <location>
        <begin position="308"/>
        <end position="472"/>
    </location>
</feature>
<dbReference type="InterPro" id="IPR002502">
    <property type="entry name" value="Amidase_domain"/>
</dbReference>
<keyword evidence="3" id="KW-0732">Signal</keyword>
<dbReference type="InterPro" id="IPR036505">
    <property type="entry name" value="Amidase/PGRP_sf"/>
</dbReference>
<dbReference type="InterPro" id="IPR015510">
    <property type="entry name" value="PGRP"/>
</dbReference>
<dbReference type="SMART" id="SM00644">
    <property type="entry name" value="Ami_2"/>
    <property type="match status" value="1"/>
</dbReference>
<feature type="signal peptide" evidence="3">
    <location>
        <begin position="1"/>
        <end position="22"/>
    </location>
</feature>
<evidence type="ECO:0000313" key="6">
    <source>
        <dbReference type="EMBL" id="ART20416.1"/>
    </source>
</evidence>
<gene>
    <name evidence="6" type="ORF">CBE89_02060</name>
</gene>
<dbReference type="EMBL" id="CP021252">
    <property type="protein sequence ID" value="ART20416.1"/>
    <property type="molecule type" value="Genomic_DNA"/>
</dbReference>
<dbReference type="SMART" id="SM00701">
    <property type="entry name" value="PGRP"/>
    <property type="match status" value="1"/>
</dbReference>
<dbReference type="PANTHER" id="PTHR11022">
    <property type="entry name" value="PEPTIDOGLYCAN RECOGNITION PROTEIN"/>
    <property type="match status" value="1"/>
</dbReference>
<name>A0A2Z2IW88_CORST</name>